<evidence type="ECO:0000313" key="3">
    <source>
        <dbReference type="EMBL" id="RVE65796.1"/>
    </source>
</evidence>
<sequence length="413" mass="44607">MTTSSSVKTCSTRGLVNKCLIAVGALAVLATIFMVSTIVLCAKLSARKQKPRRRKESTEMICISSLLPERHHNYTRQRNPVTNGVLVFPAGGDSDEDGGDNLTLSSFLPESKVHQAVACRAWFPIKSKGISAQTLPSSSLNDTMLLLASLCVVLCVSCSLATPTTFYSRLEGSTDEEELMNSNSFMPTTVPSTEHRASPTEAAGAEQDVLRDMLDFLERNVLLILVITALVLLVFLIICGALLMSHRRKVNSYYPASFPSKMYVDDRDKTGGARSFNEVQGKAASEHESTPVDSHKQLQADIMRAAKSLRAASKSTDATEKGEPCQQEADPASEDVSKSNSSILDQELPSVPEEKEPCELSDSGAAEGPQLELRPGDQHSQEPAADGNLRPASLHIHNDSATLQLLAGEKTAF</sequence>
<dbReference type="GO" id="GO:0033690">
    <property type="term" value="P:positive regulation of osteoblast proliferation"/>
    <property type="evidence" value="ECO:0007669"/>
    <property type="project" value="TreeGrafter"/>
</dbReference>
<dbReference type="InterPro" id="IPR031453">
    <property type="entry name" value="TMEM119"/>
</dbReference>
<dbReference type="GO" id="GO:0001503">
    <property type="term" value="P:ossification"/>
    <property type="evidence" value="ECO:0007669"/>
    <property type="project" value="InterPro"/>
</dbReference>
<keyword evidence="2" id="KW-0472">Membrane</keyword>
<feature type="transmembrane region" description="Helical" evidence="2">
    <location>
        <begin position="144"/>
        <end position="162"/>
    </location>
</feature>
<feature type="transmembrane region" description="Helical" evidence="2">
    <location>
        <begin position="20"/>
        <end position="46"/>
    </location>
</feature>
<dbReference type="GO" id="GO:0005886">
    <property type="term" value="C:plasma membrane"/>
    <property type="evidence" value="ECO:0007669"/>
    <property type="project" value="TreeGrafter"/>
</dbReference>
<proteinExistence type="predicted"/>
<feature type="compositionally biased region" description="Polar residues" evidence="1">
    <location>
        <begin position="183"/>
        <end position="192"/>
    </location>
</feature>
<feature type="region of interest" description="Disordered" evidence="1">
    <location>
        <begin position="309"/>
        <end position="392"/>
    </location>
</feature>
<protein>
    <recommendedName>
        <fullName evidence="5">Transmembrane protein 119b</fullName>
    </recommendedName>
</protein>
<feature type="transmembrane region" description="Helical" evidence="2">
    <location>
        <begin position="221"/>
        <end position="244"/>
    </location>
</feature>
<evidence type="ECO:0000256" key="2">
    <source>
        <dbReference type="SAM" id="Phobius"/>
    </source>
</evidence>
<dbReference type="PANTHER" id="PTHR28645">
    <property type="entry name" value="TRANSMEMBRANE PROTEIN 119"/>
    <property type="match status" value="1"/>
</dbReference>
<name>A0A3S2PFY8_ORYJA</name>
<dbReference type="AlphaFoldDB" id="A0A3S2PFY8"/>
<organism evidence="3 4">
    <name type="scientific">Oryzias javanicus</name>
    <name type="common">Javanese ricefish</name>
    <name type="synonym">Aplocheilus javanicus</name>
    <dbReference type="NCBI Taxonomy" id="123683"/>
    <lineage>
        <taxon>Eukaryota</taxon>
        <taxon>Metazoa</taxon>
        <taxon>Chordata</taxon>
        <taxon>Craniata</taxon>
        <taxon>Vertebrata</taxon>
        <taxon>Euteleostomi</taxon>
        <taxon>Actinopterygii</taxon>
        <taxon>Neopterygii</taxon>
        <taxon>Teleostei</taxon>
        <taxon>Neoteleostei</taxon>
        <taxon>Acanthomorphata</taxon>
        <taxon>Ovalentaria</taxon>
        <taxon>Atherinomorphae</taxon>
        <taxon>Beloniformes</taxon>
        <taxon>Adrianichthyidae</taxon>
        <taxon>Oryziinae</taxon>
        <taxon>Oryzias</taxon>
    </lineage>
</organism>
<reference evidence="3 4" key="1">
    <citation type="submission" date="2018-11" db="EMBL/GenBank/DDBJ databases">
        <authorList>
            <person name="Lopez-Roques C."/>
            <person name="Donnadieu C."/>
            <person name="Bouchez O."/>
            <person name="Klopp C."/>
            <person name="Cabau C."/>
            <person name="Zahm M."/>
        </authorList>
    </citation>
    <scope>NUCLEOTIDE SEQUENCE [LARGE SCALE GENOMIC DNA]</scope>
    <source>
        <strain evidence="3">RS831</strain>
        <tissue evidence="3">Whole body</tissue>
    </source>
</reference>
<feature type="region of interest" description="Disordered" evidence="1">
    <location>
        <begin position="183"/>
        <end position="202"/>
    </location>
</feature>
<accession>A0A3S2PFY8</accession>
<evidence type="ECO:0008006" key="5">
    <source>
        <dbReference type="Google" id="ProtNLM"/>
    </source>
</evidence>
<feature type="compositionally biased region" description="Basic and acidic residues" evidence="1">
    <location>
        <begin position="284"/>
        <end position="296"/>
    </location>
</feature>
<dbReference type="GO" id="GO:0030501">
    <property type="term" value="P:positive regulation of bone mineralization"/>
    <property type="evidence" value="ECO:0007669"/>
    <property type="project" value="TreeGrafter"/>
</dbReference>
<dbReference type="OrthoDB" id="8943443at2759"/>
<dbReference type="EMBL" id="CM012448">
    <property type="protein sequence ID" value="RVE65796.1"/>
    <property type="molecule type" value="Genomic_DNA"/>
</dbReference>
<reference evidence="3 4" key="2">
    <citation type="submission" date="2019-01" db="EMBL/GenBank/DDBJ databases">
        <title>A chromosome length genome reference of the Java medaka (oryzias javanicus).</title>
        <authorList>
            <person name="Herpin A."/>
            <person name="Takehana Y."/>
            <person name="Naruse K."/>
            <person name="Ansai S."/>
            <person name="Kawaguchi M."/>
        </authorList>
    </citation>
    <scope>NUCLEOTIDE SEQUENCE [LARGE SCALE GENOMIC DNA]</scope>
    <source>
        <strain evidence="3">RS831</strain>
        <tissue evidence="3">Whole body</tissue>
    </source>
</reference>
<keyword evidence="4" id="KW-1185">Reference proteome</keyword>
<dbReference type="Proteomes" id="UP000283210">
    <property type="component" value="Chromosome 12"/>
</dbReference>
<keyword evidence="2" id="KW-0812">Transmembrane</keyword>
<dbReference type="GO" id="GO:0045669">
    <property type="term" value="P:positive regulation of osteoblast differentiation"/>
    <property type="evidence" value="ECO:0007669"/>
    <property type="project" value="TreeGrafter"/>
</dbReference>
<evidence type="ECO:0000313" key="4">
    <source>
        <dbReference type="Proteomes" id="UP000283210"/>
    </source>
</evidence>
<keyword evidence="2" id="KW-1133">Transmembrane helix</keyword>
<feature type="region of interest" description="Disordered" evidence="1">
    <location>
        <begin position="269"/>
        <end position="296"/>
    </location>
</feature>
<gene>
    <name evidence="3" type="ORF">OJAV_G00119950</name>
</gene>
<dbReference type="PANTHER" id="PTHR28645:SF1">
    <property type="entry name" value="TRANSMEMBRANE PROTEIN 119"/>
    <property type="match status" value="1"/>
</dbReference>
<dbReference type="Pfam" id="PF15724">
    <property type="entry name" value="TMEM119"/>
    <property type="match status" value="1"/>
</dbReference>
<evidence type="ECO:0000256" key="1">
    <source>
        <dbReference type="SAM" id="MobiDB-lite"/>
    </source>
</evidence>